<dbReference type="RefSeq" id="WP_167074815.1">
    <property type="nucleotide sequence ID" value="NZ_VVIW01000002.1"/>
</dbReference>
<organism evidence="9 10">
    <name type="scientific">Massilia aquatica</name>
    <dbReference type="NCBI Taxonomy" id="2609000"/>
    <lineage>
        <taxon>Bacteria</taxon>
        <taxon>Pseudomonadati</taxon>
        <taxon>Pseudomonadota</taxon>
        <taxon>Betaproteobacteria</taxon>
        <taxon>Burkholderiales</taxon>
        <taxon>Oxalobacteraceae</taxon>
        <taxon>Telluria group</taxon>
        <taxon>Massilia</taxon>
    </lineage>
</organism>
<proteinExistence type="predicted"/>
<evidence type="ECO:0000256" key="5">
    <source>
        <dbReference type="ARBA" id="ARBA00022801"/>
    </source>
</evidence>
<keyword evidence="7" id="KW-0482">Metalloprotease</keyword>
<keyword evidence="1" id="KW-0645">Protease</keyword>
<evidence type="ECO:0000313" key="10">
    <source>
        <dbReference type="Proteomes" id="UP000819052"/>
    </source>
</evidence>
<feature type="signal peptide" evidence="8">
    <location>
        <begin position="1"/>
        <end position="30"/>
    </location>
</feature>
<evidence type="ECO:0000256" key="7">
    <source>
        <dbReference type="ARBA" id="ARBA00023049"/>
    </source>
</evidence>
<dbReference type="Pfam" id="PF03411">
    <property type="entry name" value="Peptidase_M74"/>
    <property type="match status" value="1"/>
</dbReference>
<feature type="chain" id="PRO_5045381802" evidence="8">
    <location>
        <begin position="31"/>
        <end position="247"/>
    </location>
</feature>
<reference evidence="9 10" key="1">
    <citation type="submission" date="2019-09" db="EMBL/GenBank/DDBJ databases">
        <title>Taxonomy of Antarctic Massilia spp.: description of Massilia rubra sp. nov., Massilia aquatica sp. nov., Massilia mucilaginosa sp. nov., Massilia frigida sp. nov. isolated from streams, lakes and regoliths.</title>
        <authorList>
            <person name="Holochova P."/>
            <person name="Sedlacek I."/>
            <person name="Kralova S."/>
            <person name="Maslanova I."/>
            <person name="Busse H.-J."/>
            <person name="Stankova E."/>
            <person name="Vrbovska V."/>
            <person name="Kovarovic V."/>
            <person name="Bartak M."/>
            <person name="Svec P."/>
            <person name="Pantucek R."/>
        </authorList>
    </citation>
    <scope>NUCLEOTIDE SEQUENCE [LARGE SCALE GENOMIC DNA]</scope>
    <source>
        <strain evidence="9 10">CCM 8693</strain>
    </source>
</reference>
<evidence type="ECO:0000313" key="9">
    <source>
        <dbReference type="EMBL" id="NHZ39265.1"/>
    </source>
</evidence>
<comment type="caution">
    <text evidence="9">The sequence shown here is derived from an EMBL/GenBank/DDBJ whole genome shotgun (WGS) entry which is preliminary data.</text>
</comment>
<evidence type="ECO:0000256" key="8">
    <source>
        <dbReference type="SAM" id="SignalP"/>
    </source>
</evidence>
<dbReference type="SUPFAM" id="SSF55166">
    <property type="entry name" value="Hedgehog/DD-peptidase"/>
    <property type="match status" value="1"/>
</dbReference>
<evidence type="ECO:0000256" key="2">
    <source>
        <dbReference type="ARBA" id="ARBA00022723"/>
    </source>
</evidence>
<gene>
    <name evidence="9" type="ORF">F1609_03645</name>
</gene>
<accession>A0ABX0M2F6</accession>
<dbReference type="EMBL" id="VVIW01000002">
    <property type="protein sequence ID" value="NHZ39265.1"/>
    <property type="molecule type" value="Genomic_DNA"/>
</dbReference>
<evidence type="ECO:0000256" key="3">
    <source>
        <dbReference type="ARBA" id="ARBA00022729"/>
    </source>
</evidence>
<dbReference type="InterPro" id="IPR005073">
    <property type="entry name" value="Peptidase_M74"/>
</dbReference>
<keyword evidence="4" id="KW-0574">Periplasm</keyword>
<dbReference type="InterPro" id="IPR009045">
    <property type="entry name" value="Zn_M74/Hedgehog-like"/>
</dbReference>
<keyword evidence="3 8" id="KW-0732">Signal</keyword>
<keyword evidence="2" id="KW-0479">Metal-binding</keyword>
<evidence type="ECO:0000256" key="6">
    <source>
        <dbReference type="ARBA" id="ARBA00022833"/>
    </source>
</evidence>
<evidence type="ECO:0000256" key="1">
    <source>
        <dbReference type="ARBA" id="ARBA00022670"/>
    </source>
</evidence>
<name>A0ABX0M2F6_9BURK</name>
<keyword evidence="5" id="KW-0378">Hydrolase</keyword>
<evidence type="ECO:0000256" key="4">
    <source>
        <dbReference type="ARBA" id="ARBA00022764"/>
    </source>
</evidence>
<protein>
    <submittedName>
        <fullName evidence="9">Replication initiation protein</fullName>
    </submittedName>
</protein>
<keyword evidence="6" id="KW-0862">Zinc</keyword>
<dbReference type="Proteomes" id="UP000819052">
    <property type="component" value="Unassembled WGS sequence"/>
</dbReference>
<dbReference type="Gene3D" id="3.30.1380.10">
    <property type="match status" value="1"/>
</dbReference>
<sequence>MLRPTFSVFIRPPRAIALLALGMAAISAHAGPASQCFGSVSKGRLDGGVRLPVAGPNFSAYSAQAIAAGRTHVHATVARIIMDAYAGAQASAPSARYVYGETGMAGGGPFAPHKTHQNGLSVDFFVPVRDARGAAASLPSSAQNRFGYDIEFDAEGRYQDYRIDFSAYAEHLYQLDAAARAHGAALGLVIVDPRFMPALLASARGPWLRTHIPFMKGTPWVRHDEHFHVDFKLACAPLGAAPAGRQP</sequence>
<keyword evidence="10" id="KW-1185">Reference proteome</keyword>